<feature type="region of interest" description="Disordered" evidence="1">
    <location>
        <begin position="67"/>
        <end position="110"/>
    </location>
</feature>
<proteinExistence type="predicted"/>
<reference evidence="2 3" key="1">
    <citation type="submission" date="2017-06" db="EMBL/GenBank/DDBJ databases">
        <title>A platform for efficient transgenesis in Macrostomum lignano, a flatworm model organism for stem cell research.</title>
        <authorList>
            <person name="Berezikov E."/>
        </authorList>
    </citation>
    <scope>NUCLEOTIDE SEQUENCE [LARGE SCALE GENOMIC DNA]</scope>
    <source>
        <strain evidence="2">DV1</strain>
        <tissue evidence="2">Whole organism</tissue>
    </source>
</reference>
<evidence type="ECO:0008006" key="4">
    <source>
        <dbReference type="Google" id="ProtNLM"/>
    </source>
</evidence>
<sequence length="110" mass="12190">MRQPYEERTADMTPLEKAKFDLTFLYGMNALYWVYLRCQGQTLASTAFAPSLTELSDRCVESKLRPTKHASRVSMSTPLSASSKPECAARSARQSAPTSTGTRAGRCCRC</sequence>
<name>A0A267D9U5_9PLAT</name>
<protein>
    <recommendedName>
        <fullName evidence="4">Nuclear nucleic acid-binding protein C1D</fullName>
    </recommendedName>
</protein>
<dbReference type="OrthoDB" id="1421013at2759"/>
<evidence type="ECO:0000256" key="1">
    <source>
        <dbReference type="SAM" id="MobiDB-lite"/>
    </source>
</evidence>
<keyword evidence="3" id="KW-1185">Reference proteome</keyword>
<dbReference type="EMBL" id="NIVC01005140">
    <property type="protein sequence ID" value="PAA45985.1"/>
    <property type="molecule type" value="Genomic_DNA"/>
</dbReference>
<dbReference type="AlphaFoldDB" id="A0A267D9U5"/>
<dbReference type="Proteomes" id="UP000215902">
    <property type="component" value="Unassembled WGS sequence"/>
</dbReference>
<evidence type="ECO:0000313" key="2">
    <source>
        <dbReference type="EMBL" id="PAA45985.1"/>
    </source>
</evidence>
<comment type="caution">
    <text evidence="2">The sequence shown here is derived from an EMBL/GenBank/DDBJ whole genome shotgun (WGS) entry which is preliminary data.</text>
</comment>
<feature type="compositionally biased region" description="Polar residues" evidence="1">
    <location>
        <begin position="73"/>
        <end position="83"/>
    </location>
</feature>
<gene>
    <name evidence="2" type="ORF">BOX15_Mlig027682g2</name>
</gene>
<organism evidence="2 3">
    <name type="scientific">Macrostomum lignano</name>
    <dbReference type="NCBI Taxonomy" id="282301"/>
    <lineage>
        <taxon>Eukaryota</taxon>
        <taxon>Metazoa</taxon>
        <taxon>Spiralia</taxon>
        <taxon>Lophotrochozoa</taxon>
        <taxon>Platyhelminthes</taxon>
        <taxon>Rhabditophora</taxon>
        <taxon>Macrostomorpha</taxon>
        <taxon>Macrostomida</taxon>
        <taxon>Macrostomidae</taxon>
        <taxon>Macrostomum</taxon>
    </lineage>
</organism>
<feature type="compositionally biased region" description="Polar residues" evidence="1">
    <location>
        <begin position="92"/>
        <end position="102"/>
    </location>
</feature>
<evidence type="ECO:0000313" key="3">
    <source>
        <dbReference type="Proteomes" id="UP000215902"/>
    </source>
</evidence>
<accession>A0A267D9U5</accession>